<dbReference type="AlphaFoldDB" id="A0A9Q1HHM0"/>
<evidence type="ECO:0000313" key="2">
    <source>
        <dbReference type="Proteomes" id="UP001152320"/>
    </source>
</evidence>
<accession>A0A9Q1HHM0</accession>
<organism evidence="1 2">
    <name type="scientific">Holothuria leucospilota</name>
    <name type="common">Black long sea cucumber</name>
    <name type="synonym">Mertensiothuria leucospilota</name>
    <dbReference type="NCBI Taxonomy" id="206669"/>
    <lineage>
        <taxon>Eukaryota</taxon>
        <taxon>Metazoa</taxon>
        <taxon>Echinodermata</taxon>
        <taxon>Eleutherozoa</taxon>
        <taxon>Echinozoa</taxon>
        <taxon>Holothuroidea</taxon>
        <taxon>Aspidochirotacea</taxon>
        <taxon>Aspidochirotida</taxon>
        <taxon>Holothuriidae</taxon>
        <taxon>Holothuria</taxon>
    </lineage>
</organism>
<sequence>MEKFPCHLFQAKWQQGQYYSLCKNPPEKSVVIVMDFAENYSYAMQHEVQSSHWYIAQVTLHPMVAHYQCECDQTSPVREAIHIITDDMKHDSHAVYKFVSTAVDHLTKVRGLSPQRLIQFSDGCTGQYKSKIPFMDVFLREQRFGHTPSGTSLLWVLTREKPM</sequence>
<dbReference type="PANTHER" id="PTHR46601:SF1">
    <property type="entry name" value="ADF-H DOMAIN-CONTAINING PROTEIN"/>
    <property type="match status" value="1"/>
</dbReference>
<comment type="caution">
    <text evidence="1">The sequence shown here is derived from an EMBL/GenBank/DDBJ whole genome shotgun (WGS) entry which is preliminary data.</text>
</comment>
<name>A0A9Q1HHM0_HOLLE</name>
<keyword evidence="2" id="KW-1185">Reference proteome</keyword>
<dbReference type="Proteomes" id="UP001152320">
    <property type="component" value="Chromosome 1"/>
</dbReference>
<evidence type="ECO:0000313" key="1">
    <source>
        <dbReference type="EMBL" id="KAJ8050292.1"/>
    </source>
</evidence>
<proteinExistence type="predicted"/>
<reference evidence="1" key="1">
    <citation type="submission" date="2021-10" db="EMBL/GenBank/DDBJ databases">
        <title>Tropical sea cucumber genome reveals ecological adaptation and Cuvierian tubules defense mechanism.</title>
        <authorList>
            <person name="Chen T."/>
        </authorList>
    </citation>
    <scope>NUCLEOTIDE SEQUENCE</scope>
    <source>
        <strain evidence="1">Nanhai2018</strain>
        <tissue evidence="1">Muscle</tissue>
    </source>
</reference>
<dbReference type="EMBL" id="JAIZAY010000001">
    <property type="protein sequence ID" value="KAJ8050292.1"/>
    <property type="molecule type" value="Genomic_DNA"/>
</dbReference>
<dbReference type="OrthoDB" id="6152551at2759"/>
<dbReference type="PANTHER" id="PTHR46601">
    <property type="entry name" value="ULP_PROTEASE DOMAIN-CONTAINING PROTEIN"/>
    <property type="match status" value="1"/>
</dbReference>
<protein>
    <submittedName>
        <fullName evidence="1">Uncharacterized protein</fullName>
    </submittedName>
</protein>
<gene>
    <name evidence="1" type="ORF">HOLleu_03436</name>
</gene>